<dbReference type="GO" id="GO:0050518">
    <property type="term" value="F:2-C-methyl-D-erythritol 4-phosphate cytidylyltransferase activity"/>
    <property type="evidence" value="ECO:0007669"/>
    <property type="project" value="UniProtKB-UniRule"/>
</dbReference>
<evidence type="ECO:0000313" key="9">
    <source>
        <dbReference type="Proteomes" id="UP000070352"/>
    </source>
</evidence>
<dbReference type="InterPro" id="IPR050088">
    <property type="entry name" value="IspD/TarI_cytidylyltransf_bact"/>
</dbReference>
<comment type="caution">
    <text evidence="8">The sequence shown here is derived from an EMBL/GenBank/DDBJ whole genome shotgun (WGS) entry which is preliminary data.</text>
</comment>
<evidence type="ECO:0000256" key="7">
    <source>
        <dbReference type="HAMAP-Rule" id="MF_00108"/>
    </source>
</evidence>
<feature type="site" description="Transition state stabilizer" evidence="7">
    <location>
        <position position="15"/>
    </location>
</feature>
<dbReference type="AlphaFoldDB" id="A0A135L7B0"/>
<dbReference type="GO" id="GO:0019288">
    <property type="term" value="P:isopentenyl diphosphate biosynthetic process, methylerythritol 4-phosphate pathway"/>
    <property type="evidence" value="ECO:0007669"/>
    <property type="project" value="UniProtKB-UniRule"/>
</dbReference>
<feature type="site" description="Positions MEP for the nucleophilic attack" evidence="7">
    <location>
        <position position="207"/>
    </location>
</feature>
<comment type="function">
    <text evidence="7">Catalyzes the formation of 4-diphosphocytidyl-2-C-methyl-D-erythritol from CTP and 2-C-methyl-D-erythritol 4-phosphate (MEP).</text>
</comment>
<comment type="catalytic activity">
    <reaction evidence="1 7">
        <text>2-C-methyl-D-erythritol 4-phosphate + CTP + H(+) = 4-CDP-2-C-methyl-D-erythritol + diphosphate</text>
        <dbReference type="Rhea" id="RHEA:13429"/>
        <dbReference type="ChEBI" id="CHEBI:15378"/>
        <dbReference type="ChEBI" id="CHEBI:33019"/>
        <dbReference type="ChEBI" id="CHEBI:37563"/>
        <dbReference type="ChEBI" id="CHEBI:57823"/>
        <dbReference type="ChEBI" id="CHEBI:58262"/>
        <dbReference type="EC" id="2.7.7.60"/>
    </reaction>
</comment>
<dbReference type="InterPro" id="IPR034683">
    <property type="entry name" value="IspD/TarI"/>
</dbReference>
<dbReference type="InterPro" id="IPR029044">
    <property type="entry name" value="Nucleotide-diphossugar_trans"/>
</dbReference>
<accession>A0A135L7B0</accession>
<dbReference type="PANTHER" id="PTHR32125">
    <property type="entry name" value="2-C-METHYL-D-ERYTHRITOL 4-PHOSPHATE CYTIDYLYLTRANSFERASE, CHLOROPLASTIC"/>
    <property type="match status" value="1"/>
</dbReference>
<feature type="site" description="Transition state stabilizer" evidence="7">
    <location>
        <position position="22"/>
    </location>
</feature>
<dbReference type="UniPathway" id="UPA00056">
    <property type="reaction ID" value="UER00093"/>
</dbReference>
<dbReference type="FunFam" id="3.90.550.10:FF:000003">
    <property type="entry name" value="2-C-methyl-D-erythritol 4-phosphate cytidylyltransferase"/>
    <property type="match status" value="1"/>
</dbReference>
<reference evidence="8 9" key="1">
    <citation type="submission" date="2016-02" db="EMBL/GenBank/DDBJ databases">
        <title>Draft Genome for Tepidibacillus decaturensis nov. sp. Strain Z9, an Anaerobic, Moderately Thermophilic and Heterotrophic Bacterium from Deep Subsurface of the Illinois Basin, USA.</title>
        <authorList>
            <person name="Dong Y."/>
            <person name="Chang J.Y."/>
            <person name="Sanford R."/>
            <person name="Fouke B.W."/>
        </authorList>
    </citation>
    <scope>NUCLEOTIDE SEQUENCE [LARGE SCALE GENOMIC DNA]</scope>
    <source>
        <strain evidence="8 9">Z9</strain>
    </source>
</reference>
<gene>
    <name evidence="7" type="primary">ispD</name>
    <name evidence="8" type="ORF">U473_13275</name>
</gene>
<evidence type="ECO:0000256" key="6">
    <source>
        <dbReference type="ARBA" id="ARBA00023229"/>
    </source>
</evidence>
<keyword evidence="6 7" id="KW-0414">Isoprene biosynthesis</keyword>
<name>A0A135L7B0_9BACI</name>
<dbReference type="EMBL" id="LSKU01000001">
    <property type="protein sequence ID" value="KXG44878.1"/>
    <property type="molecule type" value="Genomic_DNA"/>
</dbReference>
<evidence type="ECO:0000313" key="8">
    <source>
        <dbReference type="EMBL" id="KXG44878.1"/>
    </source>
</evidence>
<dbReference type="InterPro" id="IPR001228">
    <property type="entry name" value="IspD"/>
</dbReference>
<keyword evidence="9" id="KW-1185">Reference proteome</keyword>
<dbReference type="InterPro" id="IPR018294">
    <property type="entry name" value="ISPD_synthase_CS"/>
</dbReference>
<dbReference type="PANTHER" id="PTHR32125:SF4">
    <property type="entry name" value="2-C-METHYL-D-ERYTHRITOL 4-PHOSPHATE CYTIDYLYLTRANSFERASE, CHLOROPLASTIC"/>
    <property type="match status" value="1"/>
</dbReference>
<evidence type="ECO:0000256" key="5">
    <source>
        <dbReference type="ARBA" id="ARBA00022695"/>
    </source>
</evidence>
<comment type="similarity">
    <text evidence="3 7">Belongs to the IspD/TarI cytidylyltransferase family. IspD subfamily.</text>
</comment>
<evidence type="ECO:0000256" key="4">
    <source>
        <dbReference type="ARBA" id="ARBA00022679"/>
    </source>
</evidence>
<dbReference type="HAMAP" id="MF_00108">
    <property type="entry name" value="IspD"/>
    <property type="match status" value="1"/>
</dbReference>
<evidence type="ECO:0000256" key="1">
    <source>
        <dbReference type="ARBA" id="ARBA00001282"/>
    </source>
</evidence>
<dbReference type="PROSITE" id="PS01295">
    <property type="entry name" value="ISPD"/>
    <property type="match status" value="1"/>
</dbReference>
<dbReference type="CDD" id="cd02516">
    <property type="entry name" value="CDP-ME_synthetase"/>
    <property type="match status" value="1"/>
</dbReference>
<proteinExistence type="inferred from homology"/>
<dbReference type="RefSeq" id="WP_068727155.1">
    <property type="nucleotide sequence ID" value="NZ_LSKU01000001.1"/>
</dbReference>
<dbReference type="EC" id="2.7.7.60" evidence="7"/>
<dbReference type="Pfam" id="PF01128">
    <property type="entry name" value="IspD"/>
    <property type="match status" value="1"/>
</dbReference>
<evidence type="ECO:0000256" key="2">
    <source>
        <dbReference type="ARBA" id="ARBA00004787"/>
    </source>
</evidence>
<keyword evidence="4 7" id="KW-0808">Transferase</keyword>
<dbReference type="NCBIfam" id="TIGR00453">
    <property type="entry name" value="ispD"/>
    <property type="match status" value="1"/>
</dbReference>
<comment type="pathway">
    <text evidence="2 7">Isoprenoid biosynthesis; isopentenyl diphosphate biosynthesis via DXP pathway; isopentenyl diphosphate from 1-deoxy-D-xylulose 5-phosphate: step 2/6.</text>
</comment>
<protein>
    <recommendedName>
        <fullName evidence="7">2-C-methyl-D-erythritol 4-phosphate cytidylyltransferase</fullName>
        <ecNumber evidence="7">2.7.7.60</ecNumber>
    </recommendedName>
    <alternativeName>
        <fullName evidence="7">4-diphosphocytidyl-2C-methyl-D-erythritol synthase</fullName>
    </alternativeName>
    <alternativeName>
        <fullName evidence="7">MEP cytidylyltransferase</fullName>
        <shortName evidence="7">MCT</shortName>
    </alternativeName>
</protein>
<dbReference type="OrthoDB" id="9806837at2"/>
<dbReference type="Gene3D" id="3.90.550.10">
    <property type="entry name" value="Spore Coat Polysaccharide Biosynthesis Protein SpsA, Chain A"/>
    <property type="match status" value="1"/>
</dbReference>
<dbReference type="STRING" id="1413211.U473_13275"/>
<organism evidence="8 9">
    <name type="scientific">Tepidibacillus decaturensis</name>
    <dbReference type="NCBI Taxonomy" id="1413211"/>
    <lineage>
        <taxon>Bacteria</taxon>
        <taxon>Bacillati</taxon>
        <taxon>Bacillota</taxon>
        <taxon>Bacilli</taxon>
        <taxon>Bacillales</taxon>
        <taxon>Bacillaceae</taxon>
        <taxon>Tepidibacillus</taxon>
    </lineage>
</organism>
<dbReference type="Proteomes" id="UP000070352">
    <property type="component" value="Unassembled WGS sequence"/>
</dbReference>
<dbReference type="SUPFAM" id="SSF53448">
    <property type="entry name" value="Nucleotide-diphospho-sugar transferases"/>
    <property type="match status" value="1"/>
</dbReference>
<keyword evidence="5 7" id="KW-0548">Nucleotidyltransferase</keyword>
<feature type="site" description="Positions MEP for the nucleophilic attack" evidence="7">
    <location>
        <position position="151"/>
    </location>
</feature>
<sequence>MKCGVLIPAAGQGKRMGLGFNKQFFHLNGKPILIHTLERFYHKPWIDEIILVVNPSEKELVQQLLREYHISVDAIVDGGAERQESIDHGLAFLHSEWVMVHDGARPFLKEQHIKNLIDKLQIFDAVVLGVPIKDTVKVIDESGIIINTPDRKSLWAIQTPQAFRLSILKEAYKKAKADLFIGTDDASLVERLGVKVHVLEGDYQNIKITTPEDLLIAKAISDQWSEEN</sequence>
<evidence type="ECO:0000256" key="3">
    <source>
        <dbReference type="ARBA" id="ARBA00009789"/>
    </source>
</evidence>